<dbReference type="Proteomes" id="UP000002058">
    <property type="component" value="Unassembled WGS sequence"/>
</dbReference>
<dbReference type="AlphaFoldDB" id="C4JR07"/>
<organism evidence="3 4">
    <name type="scientific">Uncinocarpus reesii (strain UAMH 1704)</name>
    <dbReference type="NCBI Taxonomy" id="336963"/>
    <lineage>
        <taxon>Eukaryota</taxon>
        <taxon>Fungi</taxon>
        <taxon>Dikarya</taxon>
        <taxon>Ascomycota</taxon>
        <taxon>Pezizomycotina</taxon>
        <taxon>Eurotiomycetes</taxon>
        <taxon>Eurotiomycetidae</taxon>
        <taxon>Onygenales</taxon>
        <taxon>Onygenaceae</taxon>
        <taxon>Uncinocarpus</taxon>
    </lineage>
</organism>
<dbReference type="Pfam" id="PF00621">
    <property type="entry name" value="RhoGEF"/>
    <property type="match status" value="1"/>
</dbReference>
<dbReference type="InterPro" id="IPR035899">
    <property type="entry name" value="DBL_dom_sf"/>
</dbReference>
<keyword evidence="4" id="KW-1185">Reference proteome</keyword>
<evidence type="ECO:0000259" key="2">
    <source>
        <dbReference type="PROSITE" id="PS50010"/>
    </source>
</evidence>
<dbReference type="STRING" id="336963.C4JR07"/>
<gene>
    <name evidence="3" type="ORF">UREG_03489</name>
</gene>
<dbReference type="PANTHER" id="PTHR12673">
    <property type="entry name" value="FACIOGENITAL DYSPLASIA PROTEIN"/>
    <property type="match status" value="1"/>
</dbReference>
<dbReference type="GO" id="GO:0005737">
    <property type="term" value="C:cytoplasm"/>
    <property type="evidence" value="ECO:0007669"/>
    <property type="project" value="TreeGrafter"/>
</dbReference>
<reference evidence="4" key="1">
    <citation type="journal article" date="2009" name="Genome Res.">
        <title>Comparative genomic analyses of the human fungal pathogens Coccidioides and their relatives.</title>
        <authorList>
            <person name="Sharpton T.J."/>
            <person name="Stajich J.E."/>
            <person name="Rounsley S.D."/>
            <person name="Gardner M.J."/>
            <person name="Wortman J.R."/>
            <person name="Jordar V.S."/>
            <person name="Maiti R."/>
            <person name="Kodira C.D."/>
            <person name="Neafsey D.E."/>
            <person name="Zeng Q."/>
            <person name="Hung C.-Y."/>
            <person name="McMahan C."/>
            <person name="Muszewska A."/>
            <person name="Grynberg M."/>
            <person name="Mandel M.A."/>
            <person name="Kellner E.M."/>
            <person name="Barker B.M."/>
            <person name="Galgiani J.N."/>
            <person name="Orbach M.J."/>
            <person name="Kirkland T.N."/>
            <person name="Cole G.T."/>
            <person name="Henn M.R."/>
            <person name="Birren B.W."/>
            <person name="Taylor J.W."/>
        </authorList>
    </citation>
    <scope>NUCLEOTIDE SEQUENCE [LARGE SCALE GENOMIC DNA]</scope>
    <source>
        <strain evidence="4">UAMH 1704</strain>
    </source>
</reference>
<dbReference type="InterPro" id="IPR000219">
    <property type="entry name" value="DH_dom"/>
</dbReference>
<accession>C4JR07</accession>
<dbReference type="OrthoDB" id="8059989at2759"/>
<evidence type="ECO:0000256" key="1">
    <source>
        <dbReference type="SAM" id="MobiDB-lite"/>
    </source>
</evidence>
<dbReference type="VEuPathDB" id="FungiDB:UREG_03489"/>
<name>C4JR07_UNCRE</name>
<dbReference type="GeneID" id="8442063"/>
<evidence type="ECO:0000313" key="4">
    <source>
        <dbReference type="Proteomes" id="UP000002058"/>
    </source>
</evidence>
<dbReference type="Gene3D" id="1.20.900.10">
    <property type="entry name" value="Dbl homology (DH) domain"/>
    <property type="match status" value="1"/>
</dbReference>
<evidence type="ECO:0000313" key="3">
    <source>
        <dbReference type="EMBL" id="EEP78643.1"/>
    </source>
</evidence>
<dbReference type="GO" id="GO:0005085">
    <property type="term" value="F:guanyl-nucleotide exchange factor activity"/>
    <property type="evidence" value="ECO:0007669"/>
    <property type="project" value="InterPro"/>
</dbReference>
<dbReference type="RefSeq" id="XP_002543972.1">
    <property type="nucleotide sequence ID" value="XM_002543926.1"/>
</dbReference>
<sequence>MDNYPDDTFLEALEEIPPETESPAATLTQSRANLRFSQWIKTVRGSKPNLVQGPSRYVADWPEDEDLDDSSHTVPQERLNRDDASIVSSSSFLHSVKTASMSLASLSIVNRRRSNTQTSSHHRSSTFSGSDPRRSIDSNKLGSTLSLDESAWTFAIQRFQIIQELIDTEASYISTLKNLSQGLSLVLIAPSGVHQSIDKLITFHGRLLGGLRNSSAAFFSTNLLAKERVRRTKQENENNANQSTIRARSSFLAPGKPREQPRPRSRSSTIVAVAPKAASAIARTLLAHLPGFYVYKEYLAKYPLLQGEIDHLRQSKENWQAYDQGLEALLRAVQPFNLREKHANHARTISDLLIQPVQRLCKYQLFLKDLMRCTPETQCTMTYEALKLAFDEMGKVTKEVNSGSADPIAMDRVRKTLELQKKLEFPSNQEYCDVLKQYGPIKVCGVLHIAYQTGEAVTGSYMMCLHCSGTPYSWKLVFTFQQNLVELVFSACSEKEETEWVRHLLLQIAPEQEAQPEAAAEPVGESVIYFTLNPLQAVVLDDRLLNVARRSSVHGTLVTVANPDYLRIHIKGTAAFPTPNQPTCPPLGRSQSVQNPRRDVVLAPKRQKRIKMEKRLADIWTRDIIPYPGMPLESFMRTSTDVLMGKFTSLPPFARRTNSNRTSTRTKSVEQFSIPKYDLIKGDIEDDEIDPCPSKESDQNEDEDKIDLKSAMIEASNNQRRGFMSLRKKHSNLIPRAMGEAPNEIKVKGSKQSLRKRLSVALFKSNSPKSRRFNSVEV</sequence>
<feature type="region of interest" description="Disordered" evidence="1">
    <location>
        <begin position="51"/>
        <end position="81"/>
    </location>
</feature>
<feature type="region of interest" description="Disordered" evidence="1">
    <location>
        <begin position="112"/>
        <end position="135"/>
    </location>
</feature>
<dbReference type="EMBL" id="CH476616">
    <property type="protein sequence ID" value="EEP78643.1"/>
    <property type="molecule type" value="Genomic_DNA"/>
</dbReference>
<dbReference type="SMART" id="SM00325">
    <property type="entry name" value="RhoGEF"/>
    <property type="match status" value="1"/>
</dbReference>
<dbReference type="PROSITE" id="PS50010">
    <property type="entry name" value="DH_2"/>
    <property type="match status" value="1"/>
</dbReference>
<dbReference type="InParanoid" id="C4JR07"/>
<dbReference type="PANTHER" id="PTHR12673:SF159">
    <property type="entry name" value="LD03170P"/>
    <property type="match status" value="1"/>
</dbReference>
<feature type="compositionally biased region" description="Basic residues" evidence="1">
    <location>
        <begin position="112"/>
        <end position="124"/>
    </location>
</feature>
<proteinExistence type="predicted"/>
<protein>
    <recommendedName>
        <fullName evidence="2">DH domain-containing protein</fullName>
    </recommendedName>
</protein>
<feature type="compositionally biased region" description="Polar residues" evidence="1">
    <location>
        <begin position="237"/>
        <end position="247"/>
    </location>
</feature>
<feature type="region of interest" description="Disordered" evidence="1">
    <location>
        <begin position="684"/>
        <end position="704"/>
    </location>
</feature>
<feature type="region of interest" description="Disordered" evidence="1">
    <location>
        <begin position="230"/>
        <end position="268"/>
    </location>
</feature>
<dbReference type="eggNOG" id="KOG3519">
    <property type="taxonomic scope" value="Eukaryota"/>
</dbReference>
<dbReference type="KEGG" id="ure:UREG_03489"/>
<dbReference type="OMA" id="WTHIQDD"/>
<dbReference type="SUPFAM" id="SSF48065">
    <property type="entry name" value="DBL homology domain (DH-domain)"/>
    <property type="match status" value="1"/>
</dbReference>
<dbReference type="InterPro" id="IPR051092">
    <property type="entry name" value="FYVE_RhoGEF_PH"/>
</dbReference>
<dbReference type="HOGENOM" id="CLU_010210_1_0_1"/>
<feature type="domain" description="DH" evidence="2">
    <location>
        <begin position="157"/>
        <end position="403"/>
    </location>
</feature>